<dbReference type="Gene3D" id="1.10.101.10">
    <property type="entry name" value="PGBD-like superfamily/PGBD"/>
    <property type="match status" value="2"/>
</dbReference>
<evidence type="ECO:0000313" key="3">
    <source>
        <dbReference type="EMBL" id="MBY8881182.1"/>
    </source>
</evidence>
<dbReference type="RefSeq" id="WP_222966985.1">
    <property type="nucleotide sequence ID" value="NZ_JAINZZ010000043.1"/>
</dbReference>
<proteinExistence type="inferred from homology"/>
<protein>
    <submittedName>
        <fullName evidence="3">N-acetylmuramoyl-L-alanine amidase</fullName>
    </submittedName>
</protein>
<evidence type="ECO:0000313" key="4">
    <source>
        <dbReference type="Proteomes" id="UP000778578"/>
    </source>
</evidence>
<dbReference type="InterPro" id="IPR006619">
    <property type="entry name" value="PGRP_domain_met/bac"/>
</dbReference>
<dbReference type="InterPro" id="IPR002477">
    <property type="entry name" value="Peptidoglycan-bd-like"/>
</dbReference>
<dbReference type="PANTHER" id="PTHR11022">
    <property type="entry name" value="PEPTIDOGLYCAN RECOGNITION PROTEIN"/>
    <property type="match status" value="1"/>
</dbReference>
<dbReference type="PANTHER" id="PTHR11022:SF41">
    <property type="entry name" value="PEPTIDOGLYCAN-RECOGNITION PROTEIN LC-RELATED"/>
    <property type="match status" value="1"/>
</dbReference>
<organism evidence="3 4">
    <name type="scientific">Actinacidiphila acidipaludis</name>
    <dbReference type="NCBI Taxonomy" id="2873382"/>
    <lineage>
        <taxon>Bacteria</taxon>
        <taxon>Bacillati</taxon>
        <taxon>Actinomycetota</taxon>
        <taxon>Actinomycetes</taxon>
        <taxon>Kitasatosporales</taxon>
        <taxon>Streptomycetaceae</taxon>
        <taxon>Actinacidiphila</taxon>
    </lineage>
</organism>
<sequence>MSNGPAYLGRRRVLKAAAAVGLGIGAEQLFSARPAGAATTRSGADTSYVIDCAGWSARPPSSPISLSNGTTDRIIVHQTEWPNTTDYSQARAVALAQEIQNLHMDTNGWIDTGQHFTVSRGGYVLEGRHRSLEGLNDGGFQPVSAHAVGENTRAIGIENEGTYFTETPTQMLLDALVGLLTDVCTQYGLGAHRIFGHWDFNDTDCPGYAFYPLFPQLRLRTAQALAQDPASVPARTWPDPYASSAGATVVTVQYLLKAQGYQLKTDGTMSNSTLKAISGFQKAHGLPVSSNGTVSQPTWEALATPTGPGATGSAVLAAQSMLAHKGYSVTANGTYDQATISAVAAMQQLHGLPQTGSLDTAGWCATVGGIVAQEFTALGTA</sequence>
<dbReference type="Gene3D" id="3.40.80.10">
    <property type="entry name" value="Peptidoglycan recognition protein-like"/>
    <property type="match status" value="1"/>
</dbReference>
<dbReference type="Pfam" id="PF01510">
    <property type="entry name" value="Amidase_2"/>
    <property type="match status" value="1"/>
</dbReference>
<dbReference type="Pfam" id="PF01471">
    <property type="entry name" value="PG_binding_1"/>
    <property type="match status" value="2"/>
</dbReference>
<dbReference type="InterPro" id="IPR015510">
    <property type="entry name" value="PGRP"/>
</dbReference>
<reference evidence="3 4" key="1">
    <citation type="submission" date="2021-08" db="EMBL/GenBank/DDBJ databases">
        <title>WGS of actinomycetes from Thailand.</title>
        <authorList>
            <person name="Thawai C."/>
        </authorList>
    </citation>
    <scope>NUCLEOTIDE SEQUENCE [LARGE SCALE GENOMIC DNA]</scope>
    <source>
        <strain evidence="3 4">PLK6-54</strain>
    </source>
</reference>
<feature type="domain" description="Peptidoglycan recognition protein family" evidence="2">
    <location>
        <begin position="47"/>
        <end position="196"/>
    </location>
</feature>
<dbReference type="InterPro" id="IPR036366">
    <property type="entry name" value="PGBDSf"/>
</dbReference>
<dbReference type="InterPro" id="IPR002502">
    <property type="entry name" value="Amidase_domain"/>
</dbReference>
<dbReference type="SUPFAM" id="SSF55846">
    <property type="entry name" value="N-acetylmuramoyl-L-alanine amidase-like"/>
    <property type="match status" value="1"/>
</dbReference>
<evidence type="ECO:0000259" key="2">
    <source>
        <dbReference type="SMART" id="SM00701"/>
    </source>
</evidence>
<name>A0ABS7QDD2_9ACTN</name>
<accession>A0ABS7QDD2</accession>
<evidence type="ECO:0000256" key="1">
    <source>
        <dbReference type="ARBA" id="ARBA00007553"/>
    </source>
</evidence>
<keyword evidence="4" id="KW-1185">Reference proteome</keyword>
<dbReference type="InterPro" id="IPR036505">
    <property type="entry name" value="Amidase/PGRP_sf"/>
</dbReference>
<gene>
    <name evidence="3" type="ORF">K7862_26615</name>
</gene>
<comment type="caution">
    <text evidence="3">The sequence shown here is derived from an EMBL/GenBank/DDBJ whole genome shotgun (WGS) entry which is preliminary data.</text>
</comment>
<dbReference type="EMBL" id="JAINZZ010000043">
    <property type="protein sequence ID" value="MBY8881182.1"/>
    <property type="molecule type" value="Genomic_DNA"/>
</dbReference>
<dbReference type="InterPro" id="IPR036365">
    <property type="entry name" value="PGBD-like_sf"/>
</dbReference>
<dbReference type="SMART" id="SM00701">
    <property type="entry name" value="PGRP"/>
    <property type="match status" value="1"/>
</dbReference>
<dbReference type="CDD" id="cd06583">
    <property type="entry name" value="PGRP"/>
    <property type="match status" value="1"/>
</dbReference>
<dbReference type="InterPro" id="IPR006311">
    <property type="entry name" value="TAT_signal"/>
</dbReference>
<dbReference type="Proteomes" id="UP000778578">
    <property type="component" value="Unassembled WGS sequence"/>
</dbReference>
<dbReference type="PROSITE" id="PS51318">
    <property type="entry name" value="TAT"/>
    <property type="match status" value="1"/>
</dbReference>
<comment type="similarity">
    <text evidence="1">Belongs to the N-acetylmuramoyl-L-alanine amidase 2 family.</text>
</comment>
<dbReference type="SUPFAM" id="SSF47090">
    <property type="entry name" value="PGBD-like"/>
    <property type="match status" value="2"/>
</dbReference>